<sequence length="826" mass="91463">MVNRSYLHTGGKIQPHKLTSLSRGHMNKVSRHFRKRSQKSGRKKKRNELGACEKTGEHSSYEKTSGMVRNSLRLTLGMTCLNRNCFAIDPTSGTAAYSASGVAVLLDTINCKHIRYIQASTQSLSCINFSPDGQYILLGEFGHMPALRVWSMALENQVAQFQGHEYGVAFAAFSGKMDLLVSVGINFDGGIFVWSWPSREMISCNRFTEVIYAMSFSSTDPFFVTCGSHHIRFWYPTSRSCRFETDTLLGRSVIMRDIKTRTYVDVGFGSGRSSKYVYTVTTCGLICKINSQRQITQFFRICKAKLSCVQAKDDLLLIATVYGHVHFFNALSMQTERDSLSKHYNLFQYRTTITMPVDAGLANSRLDLLSCNADGGVAEPRGNMYIGLDHVHKLLTAVLDNGDLCIWNVEKLSSIERQFFSSGLNKAVSGLDVCLTPHDKKRPSNNILLFSGSQDGTLRQWKLCAGRSVLCKTRKAVHTGTKETCDPPPCDTEVITAVKANPQLGLIVTGNLAGLVTVYENKTLRMIKLCSLLRHLRGVTTIMFHTGKPARNGAQLMLTGGRDRLINMYDIKKDFVLLGSLKFHSGSISALAMLNRNNSLMILSSALDRSVILSSNSRDEPNHFKVRQCRFTNSSVVDIQLCPAAHWAVIGRCNAMLSIIDTLSFNSVCTFRGCKHRKAHLEKLCVDTTGALLVTACSDRSINVLSCPLGLQLASFTGHATPVSGLALSLGARHIVSSSRDGCVFLWTIPIRARRRARRLIKLCIERAKLSAMEISNASEKSIKSSTELVSFTPVDNDDESSHITACSQSINASWALERNPKEKKS</sequence>
<dbReference type="GO" id="GO:0016301">
    <property type="term" value="F:kinase activity"/>
    <property type="evidence" value="ECO:0007669"/>
    <property type="project" value="UniProtKB-KW"/>
</dbReference>
<dbReference type="SUPFAM" id="SSF50978">
    <property type="entry name" value="WD40 repeat-like"/>
    <property type="match status" value="2"/>
</dbReference>
<dbReference type="PROSITE" id="PS50082">
    <property type="entry name" value="WD_REPEATS_2"/>
    <property type="match status" value="1"/>
</dbReference>
<comment type="caution">
    <text evidence="3">The sequence shown here is derived from an EMBL/GenBank/DDBJ whole genome shotgun (WGS) entry which is preliminary data.</text>
</comment>
<feature type="repeat" description="WD" evidence="1">
    <location>
        <begin position="716"/>
        <end position="749"/>
    </location>
</feature>
<dbReference type="Gene3D" id="2.130.10.10">
    <property type="entry name" value="YVTN repeat-like/Quinoprotein amine dehydrogenase"/>
    <property type="match status" value="3"/>
</dbReference>
<dbReference type="InterPro" id="IPR001680">
    <property type="entry name" value="WD40_rpt"/>
</dbReference>
<evidence type="ECO:0000256" key="1">
    <source>
        <dbReference type="PROSITE-ProRule" id="PRU00221"/>
    </source>
</evidence>
<keyword evidence="4" id="KW-1185">Reference proteome</keyword>
<dbReference type="InterPro" id="IPR036322">
    <property type="entry name" value="WD40_repeat_dom_sf"/>
</dbReference>
<reference evidence="3 4" key="1">
    <citation type="journal article" date="2021" name="Elife">
        <title>Chloroplast acquisition without the gene transfer in kleptoplastic sea slugs, Plakobranchus ocellatus.</title>
        <authorList>
            <person name="Maeda T."/>
            <person name="Takahashi S."/>
            <person name="Yoshida T."/>
            <person name="Shimamura S."/>
            <person name="Takaki Y."/>
            <person name="Nagai Y."/>
            <person name="Toyoda A."/>
            <person name="Suzuki Y."/>
            <person name="Arimoto A."/>
            <person name="Ishii H."/>
            <person name="Satoh N."/>
            <person name="Nishiyama T."/>
            <person name="Hasebe M."/>
            <person name="Maruyama T."/>
            <person name="Minagawa J."/>
            <person name="Obokata J."/>
            <person name="Shigenobu S."/>
        </authorList>
    </citation>
    <scope>NUCLEOTIDE SEQUENCE [LARGE SCALE GENOMIC DNA]</scope>
</reference>
<dbReference type="SMART" id="SM00320">
    <property type="entry name" value="WD40"/>
    <property type="match status" value="9"/>
</dbReference>
<dbReference type="PANTHER" id="PTHR45589:SF1">
    <property type="entry name" value="WD REPEAT DOMAIN 62, ISOFORM G"/>
    <property type="match status" value="1"/>
</dbReference>
<dbReference type="PANTHER" id="PTHR45589">
    <property type="entry name" value="WD REPEAT DOMAIN 62, ISOFORM G"/>
    <property type="match status" value="1"/>
</dbReference>
<evidence type="ECO:0000313" key="3">
    <source>
        <dbReference type="EMBL" id="GFO05232.1"/>
    </source>
</evidence>
<dbReference type="AlphaFoldDB" id="A0AAV4AEB2"/>
<evidence type="ECO:0000313" key="4">
    <source>
        <dbReference type="Proteomes" id="UP000735302"/>
    </source>
</evidence>
<dbReference type="Proteomes" id="UP000735302">
    <property type="component" value="Unassembled WGS sequence"/>
</dbReference>
<dbReference type="PROSITE" id="PS50294">
    <property type="entry name" value="WD_REPEATS_REGION"/>
    <property type="match status" value="1"/>
</dbReference>
<gene>
    <name evidence="3" type="ORF">PoB_003173700</name>
</gene>
<evidence type="ECO:0000256" key="2">
    <source>
        <dbReference type="SAM" id="MobiDB-lite"/>
    </source>
</evidence>
<dbReference type="InterPro" id="IPR015943">
    <property type="entry name" value="WD40/YVTN_repeat-like_dom_sf"/>
</dbReference>
<feature type="compositionally biased region" description="Basic residues" evidence="2">
    <location>
        <begin position="25"/>
        <end position="46"/>
    </location>
</feature>
<accession>A0AAV4AEB2</accession>
<organism evidence="3 4">
    <name type="scientific">Plakobranchus ocellatus</name>
    <dbReference type="NCBI Taxonomy" id="259542"/>
    <lineage>
        <taxon>Eukaryota</taxon>
        <taxon>Metazoa</taxon>
        <taxon>Spiralia</taxon>
        <taxon>Lophotrochozoa</taxon>
        <taxon>Mollusca</taxon>
        <taxon>Gastropoda</taxon>
        <taxon>Heterobranchia</taxon>
        <taxon>Euthyneura</taxon>
        <taxon>Panpulmonata</taxon>
        <taxon>Sacoglossa</taxon>
        <taxon>Placobranchoidea</taxon>
        <taxon>Plakobranchidae</taxon>
        <taxon>Plakobranchus</taxon>
    </lineage>
</organism>
<dbReference type="Pfam" id="PF00400">
    <property type="entry name" value="WD40"/>
    <property type="match status" value="2"/>
</dbReference>
<keyword evidence="3" id="KW-0808">Transferase</keyword>
<name>A0AAV4AEB2_9GAST</name>
<dbReference type="EMBL" id="BLXT01003747">
    <property type="protein sequence ID" value="GFO05232.1"/>
    <property type="molecule type" value="Genomic_DNA"/>
</dbReference>
<keyword evidence="1" id="KW-0853">WD repeat</keyword>
<protein>
    <submittedName>
        <fullName evidence="3">Mitogen-activated protein kinase-binding protein 1</fullName>
    </submittedName>
</protein>
<dbReference type="InterPro" id="IPR052779">
    <property type="entry name" value="WDR62"/>
</dbReference>
<keyword evidence="3" id="KW-0418">Kinase</keyword>
<proteinExistence type="predicted"/>
<feature type="region of interest" description="Disordered" evidence="2">
    <location>
        <begin position="1"/>
        <end position="64"/>
    </location>
</feature>